<dbReference type="AlphaFoldDB" id="A0A5B0LN52"/>
<protein>
    <submittedName>
        <fullName evidence="2">Uncharacterized protein</fullName>
    </submittedName>
</protein>
<comment type="caution">
    <text evidence="2">The sequence shown here is derived from an EMBL/GenBank/DDBJ whole genome shotgun (WGS) entry which is preliminary data.</text>
</comment>
<sequence length="344" mass="39497">MNDTKTNSNREDTHSTASETTASNRNSSKRTAAVEARFARLNPALSKDEADSLFLTFVAHSELRKLKKFLDKLERVCEPLVQEIGVHARLVWCLLINGNLQRVSYLQNSDPTIYNQLFQLAYCLWYPKEHSTISHNEMLHAPQRPIPLGSQEDSQELLEYQWSTRFAQEGFQSEYKKPNTILDPVMETLQQSSKNWSPDKLKAPFASIIGPTMSGKTRLLMELGKKIPAVYICLRPKGSSGLPSRSKLADDILPEPRPKNLQLHYPKHLIAILEATAIFFHVARLPNLIRRVKWLPGLITAFQRMGKRMMEDLLPRFVKKWKNSKNSMETKLYFSSELWNGSRT</sequence>
<feature type="compositionally biased region" description="Polar residues" evidence="1">
    <location>
        <begin position="15"/>
        <end position="30"/>
    </location>
</feature>
<dbReference type="EMBL" id="VSWC01000196">
    <property type="protein sequence ID" value="KAA1065629.1"/>
    <property type="molecule type" value="Genomic_DNA"/>
</dbReference>
<accession>A0A5B0LN52</accession>
<evidence type="ECO:0000313" key="3">
    <source>
        <dbReference type="Proteomes" id="UP000324748"/>
    </source>
</evidence>
<proteinExistence type="predicted"/>
<dbReference type="Proteomes" id="UP000324748">
    <property type="component" value="Unassembled WGS sequence"/>
</dbReference>
<dbReference type="PANTHER" id="PTHR33266">
    <property type="entry name" value="CHROMOSOME 15, WHOLE GENOME SHOTGUN SEQUENCE"/>
    <property type="match status" value="1"/>
</dbReference>
<organism evidence="2 3">
    <name type="scientific">Puccinia graminis f. sp. tritici</name>
    <dbReference type="NCBI Taxonomy" id="56615"/>
    <lineage>
        <taxon>Eukaryota</taxon>
        <taxon>Fungi</taxon>
        <taxon>Dikarya</taxon>
        <taxon>Basidiomycota</taxon>
        <taxon>Pucciniomycotina</taxon>
        <taxon>Pucciniomycetes</taxon>
        <taxon>Pucciniales</taxon>
        <taxon>Pucciniaceae</taxon>
        <taxon>Puccinia</taxon>
    </lineage>
</organism>
<reference evidence="2 3" key="1">
    <citation type="submission" date="2019-05" db="EMBL/GenBank/DDBJ databases">
        <title>Emergence of the Ug99 lineage of the wheat stem rust pathogen through somatic hybridization.</title>
        <authorList>
            <person name="Li F."/>
            <person name="Upadhyaya N.M."/>
            <person name="Sperschneider J."/>
            <person name="Matny O."/>
            <person name="Nguyen-Phuc H."/>
            <person name="Mago R."/>
            <person name="Raley C."/>
            <person name="Miller M.E."/>
            <person name="Silverstein K.A.T."/>
            <person name="Henningsen E."/>
            <person name="Hirsch C.D."/>
            <person name="Visser B."/>
            <person name="Pretorius Z.A."/>
            <person name="Steffenson B.J."/>
            <person name="Schwessinger B."/>
            <person name="Dodds P.N."/>
            <person name="Figueroa M."/>
        </authorList>
    </citation>
    <scope>NUCLEOTIDE SEQUENCE [LARGE SCALE GENOMIC DNA]</scope>
    <source>
        <strain evidence="2">21-0</strain>
    </source>
</reference>
<evidence type="ECO:0000256" key="1">
    <source>
        <dbReference type="SAM" id="MobiDB-lite"/>
    </source>
</evidence>
<dbReference type="OrthoDB" id="107110at2759"/>
<gene>
    <name evidence="2" type="ORF">PGT21_005635</name>
</gene>
<keyword evidence="3" id="KW-1185">Reference proteome</keyword>
<name>A0A5B0LN52_PUCGR</name>
<feature type="region of interest" description="Disordered" evidence="1">
    <location>
        <begin position="1"/>
        <end position="31"/>
    </location>
</feature>
<evidence type="ECO:0000313" key="2">
    <source>
        <dbReference type="EMBL" id="KAA1065629.1"/>
    </source>
</evidence>
<dbReference type="PANTHER" id="PTHR33266:SF1">
    <property type="entry name" value="F-BOX DOMAIN-CONTAINING PROTEIN"/>
    <property type="match status" value="1"/>
</dbReference>